<dbReference type="SUPFAM" id="SSF48366">
    <property type="entry name" value="Ras GEF"/>
    <property type="match status" value="1"/>
</dbReference>
<feature type="non-terminal residue" evidence="2">
    <location>
        <position position="55"/>
    </location>
</feature>
<organism evidence="2 3">
    <name type="scientific">Rotaria magnacalcarata</name>
    <dbReference type="NCBI Taxonomy" id="392030"/>
    <lineage>
        <taxon>Eukaryota</taxon>
        <taxon>Metazoa</taxon>
        <taxon>Spiralia</taxon>
        <taxon>Gnathifera</taxon>
        <taxon>Rotifera</taxon>
        <taxon>Eurotatoria</taxon>
        <taxon>Bdelloidea</taxon>
        <taxon>Philodinida</taxon>
        <taxon>Philodinidae</taxon>
        <taxon>Rotaria</taxon>
    </lineage>
</organism>
<name>A0A8S2YFD9_9BILA</name>
<comment type="caution">
    <text evidence="2">The sequence shown here is derived from an EMBL/GenBank/DDBJ whole genome shotgun (WGS) entry which is preliminary data.</text>
</comment>
<dbReference type="InterPro" id="IPR036964">
    <property type="entry name" value="RASGEF_cat_dom_sf"/>
</dbReference>
<proteinExistence type="predicted"/>
<sequence>MRGNSKKQRGLNSMNVSSTVDKTIEQFNAVVNRVMATILTEPNELTRVRLIEKWI</sequence>
<dbReference type="Pfam" id="PF00617">
    <property type="entry name" value="RasGEF"/>
    <property type="match status" value="1"/>
</dbReference>
<dbReference type="InterPro" id="IPR001895">
    <property type="entry name" value="RASGEF_cat_dom"/>
</dbReference>
<feature type="domain" description="Ras-GEF" evidence="1">
    <location>
        <begin position="9"/>
        <end position="55"/>
    </location>
</feature>
<feature type="non-terminal residue" evidence="2">
    <location>
        <position position="1"/>
    </location>
</feature>
<evidence type="ECO:0000313" key="3">
    <source>
        <dbReference type="Proteomes" id="UP000681720"/>
    </source>
</evidence>
<protein>
    <recommendedName>
        <fullName evidence="1">Ras-GEF domain-containing protein</fullName>
    </recommendedName>
</protein>
<dbReference type="Proteomes" id="UP000681720">
    <property type="component" value="Unassembled WGS sequence"/>
</dbReference>
<gene>
    <name evidence="2" type="ORF">GIL414_LOCUS36643</name>
</gene>
<dbReference type="EMBL" id="CAJOBJ010091716">
    <property type="protein sequence ID" value="CAF4546121.1"/>
    <property type="molecule type" value="Genomic_DNA"/>
</dbReference>
<evidence type="ECO:0000313" key="2">
    <source>
        <dbReference type="EMBL" id="CAF4546121.1"/>
    </source>
</evidence>
<dbReference type="Gene3D" id="1.10.840.10">
    <property type="entry name" value="Ras guanine-nucleotide exchange factors catalytic domain"/>
    <property type="match status" value="1"/>
</dbReference>
<accession>A0A8S2YFD9</accession>
<dbReference type="InterPro" id="IPR023578">
    <property type="entry name" value="Ras_GEF_dom_sf"/>
</dbReference>
<evidence type="ECO:0000259" key="1">
    <source>
        <dbReference type="Pfam" id="PF00617"/>
    </source>
</evidence>
<dbReference type="GO" id="GO:0005085">
    <property type="term" value="F:guanyl-nucleotide exchange factor activity"/>
    <property type="evidence" value="ECO:0007669"/>
    <property type="project" value="InterPro"/>
</dbReference>
<dbReference type="AlphaFoldDB" id="A0A8S2YFD9"/>
<reference evidence="2" key="1">
    <citation type="submission" date="2021-02" db="EMBL/GenBank/DDBJ databases">
        <authorList>
            <person name="Nowell W R."/>
        </authorList>
    </citation>
    <scope>NUCLEOTIDE SEQUENCE</scope>
</reference>
<dbReference type="GO" id="GO:0007264">
    <property type="term" value="P:small GTPase-mediated signal transduction"/>
    <property type="evidence" value="ECO:0007669"/>
    <property type="project" value="InterPro"/>
</dbReference>